<accession>A0A0S4QMK4</accession>
<evidence type="ECO:0000256" key="1">
    <source>
        <dbReference type="ARBA" id="ARBA00037961"/>
    </source>
</evidence>
<dbReference type="GO" id="GO:0005856">
    <property type="term" value="C:cytoskeleton"/>
    <property type="evidence" value="ECO:0007669"/>
    <property type="project" value="TreeGrafter"/>
</dbReference>
<dbReference type="PANTHER" id="PTHR10672">
    <property type="entry name" value="ADDUCIN"/>
    <property type="match status" value="1"/>
</dbReference>
<dbReference type="PANTHER" id="PTHR10672:SF3">
    <property type="entry name" value="PROTEIN HU-LI TAI SHAO"/>
    <property type="match status" value="1"/>
</dbReference>
<dbReference type="GO" id="GO:0051015">
    <property type="term" value="F:actin filament binding"/>
    <property type="evidence" value="ECO:0007669"/>
    <property type="project" value="TreeGrafter"/>
</dbReference>
<dbReference type="InterPro" id="IPR051017">
    <property type="entry name" value="Aldolase-II_Adducin_sf"/>
</dbReference>
<dbReference type="EMBL" id="FAOZ01000009">
    <property type="protein sequence ID" value="CUU56869.1"/>
    <property type="molecule type" value="Genomic_DNA"/>
</dbReference>
<sequence>MAGFVTRKPPSFSSVDQERLHRKQRLAAAFRVLGRSGFNEGVAGHGSVRDPELPDHYWVNAYGQSFRQIKVSDLCLVDGSGTVVSGPNKEPGARNLVAFAALTIHGAVHDARPDVVSAVHTHGLYSRTWAALGRPLDPISQDACAFYQDQGLLDDYTGVVLEQEEGRRLAAALGDHKAVLLRNHGVLTVGHSVDEAFWWHLSYERCAQSQLMAEAAATVPHLVPPEAAALTASQVGSHRFGWFSFQPLYDWIVAEEPDLLE</sequence>
<evidence type="ECO:0000313" key="3">
    <source>
        <dbReference type="EMBL" id="CUU56869.1"/>
    </source>
</evidence>
<dbReference type="SUPFAM" id="SSF53639">
    <property type="entry name" value="AraD/HMP-PK domain-like"/>
    <property type="match status" value="1"/>
</dbReference>
<dbReference type="Gene3D" id="3.40.225.10">
    <property type="entry name" value="Class II aldolase/adducin N-terminal domain"/>
    <property type="match status" value="1"/>
</dbReference>
<evidence type="ECO:0000313" key="4">
    <source>
        <dbReference type="Proteomes" id="UP000198802"/>
    </source>
</evidence>
<reference evidence="4" key="1">
    <citation type="submission" date="2015-11" db="EMBL/GenBank/DDBJ databases">
        <authorList>
            <person name="Varghese N."/>
        </authorList>
    </citation>
    <scope>NUCLEOTIDE SEQUENCE [LARGE SCALE GENOMIC DNA]</scope>
    <source>
        <strain evidence="4">DSM 45899</strain>
    </source>
</reference>
<name>A0A0S4QMK4_9ACTN</name>
<organism evidence="3 4">
    <name type="scientific">Parafrankia irregularis</name>
    <dbReference type="NCBI Taxonomy" id="795642"/>
    <lineage>
        <taxon>Bacteria</taxon>
        <taxon>Bacillati</taxon>
        <taxon>Actinomycetota</taxon>
        <taxon>Actinomycetes</taxon>
        <taxon>Frankiales</taxon>
        <taxon>Frankiaceae</taxon>
        <taxon>Parafrankia</taxon>
    </lineage>
</organism>
<dbReference type="SMART" id="SM01007">
    <property type="entry name" value="Aldolase_II"/>
    <property type="match status" value="1"/>
</dbReference>
<gene>
    <name evidence="3" type="ORF">Ga0074812_10989</name>
</gene>
<feature type="domain" description="Class II aldolase/adducin N-terminal" evidence="2">
    <location>
        <begin position="24"/>
        <end position="211"/>
    </location>
</feature>
<dbReference type="InterPro" id="IPR036409">
    <property type="entry name" value="Aldolase_II/adducin_N_sf"/>
</dbReference>
<dbReference type="Proteomes" id="UP000198802">
    <property type="component" value="Unassembled WGS sequence"/>
</dbReference>
<keyword evidence="4" id="KW-1185">Reference proteome</keyword>
<comment type="similarity">
    <text evidence="1">Belongs to the aldolase class II family.</text>
</comment>
<dbReference type="AlphaFoldDB" id="A0A0S4QMK4"/>
<dbReference type="InterPro" id="IPR001303">
    <property type="entry name" value="Aldolase_II/adducin_N"/>
</dbReference>
<dbReference type="RefSeq" id="WP_091277705.1">
    <property type="nucleotide sequence ID" value="NZ_FAOZ01000009.1"/>
</dbReference>
<evidence type="ECO:0000259" key="2">
    <source>
        <dbReference type="SMART" id="SM01007"/>
    </source>
</evidence>
<protein>
    <submittedName>
        <fullName evidence="3">Ribulose-5-phosphate 4-epimerase/Fuculose-1-phosphate aldolase</fullName>
    </submittedName>
</protein>
<dbReference type="FunFam" id="3.40.225.10:FF:000009">
    <property type="entry name" value="Class II aldolase/adducin N-terminal"/>
    <property type="match status" value="1"/>
</dbReference>
<dbReference type="Pfam" id="PF00596">
    <property type="entry name" value="Aldolase_II"/>
    <property type="match status" value="1"/>
</dbReference>
<dbReference type="NCBIfam" id="NF004855">
    <property type="entry name" value="PRK06208.1"/>
    <property type="match status" value="1"/>
</dbReference>
<proteinExistence type="inferred from homology"/>